<dbReference type="OrthoDB" id="3550017at2759"/>
<dbReference type="EMBL" id="FJOG01000012">
    <property type="protein sequence ID" value="CZR58799.1"/>
    <property type="molecule type" value="Genomic_DNA"/>
</dbReference>
<proteinExistence type="predicted"/>
<evidence type="ECO:0000313" key="2">
    <source>
        <dbReference type="Proteomes" id="UP000184330"/>
    </source>
</evidence>
<keyword evidence="2" id="KW-1185">Reference proteome</keyword>
<accession>A0A1L7X1A2</accession>
<sequence length="207" mass="24156">MASVNSPRLRNVAIEIRLQIFSYMVSLESGAECPALLPALTSEKDLFKEAREVSKATNYVPTDQSQERFMYMKMGAFMKIRHLTMVWEGNDFASGSEWLDLKSFKGYLFNNFETITVDLRGEHIFNKKSKALADHELEYMVRASLPGVNRIVFVLDRTRPFRKRNDATRKQMRSRGFGYAARVDGQLYRPEKWIIFYERLDGRRFLG</sequence>
<reference evidence="1 2" key="1">
    <citation type="submission" date="2016-03" db="EMBL/GenBank/DDBJ databases">
        <authorList>
            <person name="Ploux O."/>
        </authorList>
    </citation>
    <scope>NUCLEOTIDE SEQUENCE [LARGE SCALE GENOMIC DNA]</scope>
    <source>
        <strain evidence="1 2">UAMH 11012</strain>
    </source>
</reference>
<dbReference type="Proteomes" id="UP000184330">
    <property type="component" value="Unassembled WGS sequence"/>
</dbReference>
<gene>
    <name evidence="1" type="ORF">PAC_08691</name>
</gene>
<dbReference type="AlphaFoldDB" id="A0A1L7X1A2"/>
<evidence type="ECO:0000313" key="1">
    <source>
        <dbReference type="EMBL" id="CZR58799.1"/>
    </source>
</evidence>
<organism evidence="1 2">
    <name type="scientific">Phialocephala subalpina</name>
    <dbReference type="NCBI Taxonomy" id="576137"/>
    <lineage>
        <taxon>Eukaryota</taxon>
        <taxon>Fungi</taxon>
        <taxon>Dikarya</taxon>
        <taxon>Ascomycota</taxon>
        <taxon>Pezizomycotina</taxon>
        <taxon>Leotiomycetes</taxon>
        <taxon>Helotiales</taxon>
        <taxon>Mollisiaceae</taxon>
        <taxon>Phialocephala</taxon>
        <taxon>Phialocephala fortinii species complex</taxon>
    </lineage>
</organism>
<name>A0A1L7X1A2_9HELO</name>
<protein>
    <submittedName>
        <fullName evidence="1">Uncharacterized protein</fullName>
    </submittedName>
</protein>